<accession>A0ABS5III7</accession>
<dbReference type="Proteomes" id="UP000680714">
    <property type="component" value="Unassembled WGS sequence"/>
</dbReference>
<name>A0ABS5III7_9PROT</name>
<dbReference type="SUPFAM" id="SSF57783">
    <property type="entry name" value="Zinc beta-ribbon"/>
    <property type="match status" value="1"/>
</dbReference>
<organism evidence="1 2">
    <name type="scientific">Magnetospirillum sulfuroxidans</name>
    <dbReference type="NCBI Taxonomy" id="611300"/>
    <lineage>
        <taxon>Bacteria</taxon>
        <taxon>Pseudomonadati</taxon>
        <taxon>Pseudomonadota</taxon>
        <taxon>Alphaproteobacteria</taxon>
        <taxon>Rhodospirillales</taxon>
        <taxon>Rhodospirillaceae</taxon>
        <taxon>Magnetospirillum</taxon>
    </lineage>
</organism>
<reference evidence="1 2" key="1">
    <citation type="submission" date="2021-04" db="EMBL/GenBank/DDBJ databases">
        <title>Magnetospirillum sulfuroxidans sp. nov., a facultative chemolithoautotrophic sulfur-oxidizing alphaproteobacterium isolated from freshwater sediment and proposals for Paramagetospirillum gen. nov., and Magnetospirillaceae fam. nov.</title>
        <authorList>
            <person name="Koziaeva V."/>
            <person name="Geelhoed J.S."/>
            <person name="Sorokin D.Y."/>
            <person name="Grouzdev D.S."/>
        </authorList>
    </citation>
    <scope>NUCLEOTIDE SEQUENCE [LARGE SCALE GENOMIC DNA]</scope>
    <source>
        <strain evidence="1 2">J10</strain>
    </source>
</reference>
<evidence type="ECO:0000313" key="1">
    <source>
        <dbReference type="EMBL" id="MBR9973583.1"/>
    </source>
</evidence>
<evidence type="ECO:0008006" key="3">
    <source>
        <dbReference type="Google" id="ProtNLM"/>
    </source>
</evidence>
<protein>
    <recommendedName>
        <fullName evidence="3">Toprim domain-containing protein</fullName>
    </recommendedName>
</protein>
<dbReference type="InterPro" id="IPR036977">
    <property type="entry name" value="DNA_primase_Znf_CHC2"/>
</dbReference>
<sequence>MRHDRRSNLCARIASAARQQMPVLASQLFPRGHTEGREWAVGNLKGEPGNSLKIVLVGPKAGLWKDFATGEGGRDAVSLVAAVEGIGQAEAARHLAKMMGVFHE</sequence>
<gene>
    <name evidence="1" type="ORF">KEC16_17785</name>
</gene>
<evidence type="ECO:0000313" key="2">
    <source>
        <dbReference type="Proteomes" id="UP000680714"/>
    </source>
</evidence>
<dbReference type="EMBL" id="JAGTUF010000026">
    <property type="protein sequence ID" value="MBR9973583.1"/>
    <property type="molecule type" value="Genomic_DNA"/>
</dbReference>
<proteinExistence type="predicted"/>
<keyword evidence="2" id="KW-1185">Reference proteome</keyword>
<dbReference type="Gene3D" id="3.90.580.10">
    <property type="entry name" value="Zinc finger, CHC2-type domain"/>
    <property type="match status" value="1"/>
</dbReference>
<dbReference type="RefSeq" id="WP_211551455.1">
    <property type="nucleotide sequence ID" value="NZ_JAGTUF010000026.1"/>
</dbReference>
<comment type="caution">
    <text evidence="1">The sequence shown here is derived from an EMBL/GenBank/DDBJ whole genome shotgun (WGS) entry which is preliminary data.</text>
</comment>